<dbReference type="VEuPathDB" id="VectorBase:GPAI001566"/>
<reference evidence="1" key="2">
    <citation type="submission" date="2020-05" db="UniProtKB">
        <authorList>
            <consortium name="EnsemblMetazoa"/>
        </authorList>
    </citation>
    <scope>IDENTIFICATION</scope>
    <source>
        <strain evidence="1">IAEA</strain>
    </source>
</reference>
<name>A0A1A9Z2A8_GLOPL</name>
<evidence type="ECO:0000313" key="2">
    <source>
        <dbReference type="Proteomes" id="UP000092445"/>
    </source>
</evidence>
<proteinExistence type="predicted"/>
<keyword evidence="2" id="KW-1185">Reference proteome</keyword>
<evidence type="ECO:0000313" key="1">
    <source>
        <dbReference type="EnsemblMetazoa" id="GPAI001566-PA"/>
    </source>
</evidence>
<organism evidence="1 2">
    <name type="scientific">Glossina pallidipes</name>
    <name type="common">Tsetse fly</name>
    <dbReference type="NCBI Taxonomy" id="7398"/>
    <lineage>
        <taxon>Eukaryota</taxon>
        <taxon>Metazoa</taxon>
        <taxon>Ecdysozoa</taxon>
        <taxon>Arthropoda</taxon>
        <taxon>Hexapoda</taxon>
        <taxon>Insecta</taxon>
        <taxon>Pterygota</taxon>
        <taxon>Neoptera</taxon>
        <taxon>Endopterygota</taxon>
        <taxon>Diptera</taxon>
        <taxon>Brachycera</taxon>
        <taxon>Muscomorpha</taxon>
        <taxon>Hippoboscoidea</taxon>
        <taxon>Glossinidae</taxon>
        <taxon>Glossina</taxon>
    </lineage>
</organism>
<protein>
    <submittedName>
        <fullName evidence="1">Uncharacterized protein</fullName>
    </submittedName>
</protein>
<dbReference type="STRING" id="7398.A0A1A9Z2A8"/>
<reference evidence="2" key="1">
    <citation type="submission" date="2014-03" db="EMBL/GenBank/DDBJ databases">
        <authorList>
            <person name="Aksoy S."/>
            <person name="Warren W."/>
            <person name="Wilson R.K."/>
        </authorList>
    </citation>
    <scope>NUCLEOTIDE SEQUENCE [LARGE SCALE GENOMIC DNA]</scope>
    <source>
        <strain evidence="2">IAEA</strain>
    </source>
</reference>
<dbReference type="EnsemblMetazoa" id="GPAI001566-RA">
    <property type="protein sequence ID" value="GPAI001566-PA"/>
    <property type="gene ID" value="GPAI001566"/>
</dbReference>
<accession>A0A1A9Z2A8</accession>
<dbReference type="AlphaFoldDB" id="A0A1A9Z2A8"/>
<dbReference type="Proteomes" id="UP000092445">
    <property type="component" value="Unassembled WGS sequence"/>
</dbReference>
<sequence length="68" mass="7931">MSHYENLREINNILNSSIGVLKKEIDLEKSTLKYRELSKIPEEIVEEEEQEDHFQSLANELSVASKIK</sequence>